<dbReference type="InterPro" id="IPR013320">
    <property type="entry name" value="ConA-like_dom_sf"/>
</dbReference>
<name>A0A1F5I179_9BACT</name>
<keyword evidence="2" id="KW-1015">Disulfide bond</keyword>
<dbReference type="SMART" id="SM00560">
    <property type="entry name" value="LamGL"/>
    <property type="match status" value="1"/>
</dbReference>
<comment type="caution">
    <text evidence="5">The sequence shown here is derived from an EMBL/GenBank/DDBJ whole genome shotgun (WGS) entry which is preliminary data.</text>
</comment>
<keyword evidence="3" id="KW-0472">Membrane</keyword>
<accession>A0A1F5I179</accession>
<feature type="domain" description="LamG-like jellyroll fold" evidence="4">
    <location>
        <begin position="563"/>
        <end position="704"/>
    </location>
</feature>
<gene>
    <name evidence="5" type="ORF">A3A60_00590</name>
</gene>
<evidence type="ECO:0000259" key="4">
    <source>
        <dbReference type="SMART" id="SM00560"/>
    </source>
</evidence>
<dbReference type="AlphaFoldDB" id="A0A1F5I179"/>
<dbReference type="SUPFAM" id="SSF49899">
    <property type="entry name" value="Concanavalin A-like lectins/glucanases"/>
    <property type="match status" value="1"/>
</dbReference>
<feature type="transmembrane region" description="Helical" evidence="3">
    <location>
        <begin position="9"/>
        <end position="28"/>
    </location>
</feature>
<sequence>MPRRQEGQVLVIVLIFMAVLMIISAAGFSRVTNFLNFSNRANSRDSATVAAEAGIDYALWKLNTVSGYAMDSGHDSNYSDAERAVILNLPDSQVAVYIADSGADKVITSTGYIPNKTNPQAKQTIQISSKLSTTGGIIPLSNAIQADTGGISLGATYLRNTSNTPANPIPANAFANSSIDGTAPSGGIKGKICGSAYVSGSISTTPITNLDYLCNSPDTLPDPAKAFYDQGTVLLPDVNKDSIKTYACNANENGNENWRTDYTTCARYTDTNCTITVESGKTKRIGYHSTENPTWDPVNGLYGKSIFDCGLIITCTGPGGTLLIESDIWLPNDGMIMTQGCGPIRPDGVVFNQDNNLAPHILLKGSFTSTSAQMLADTSNNTQFTHIISEVSVGQGISLTGSSEIRAVLMCPTCTINITGAGGGANVTVTALYAKRIAATCTSCDAGYNTIAFREGLKIGQCLAAGCTGTGSWQLKKGTYQYLTSPASAYLVGWWKFDGNTNDSSGNNFNASKYINWTSDIYTPGKIGQALNIDNSNEYVCYQGDTTCPNSPDNPLLRPSNTNQITVSAWIKRNGLSAGNSTIVYKGPLLGGKNSFQMYIKDSDNKLRFGIWHDPPPLQYGDWDNAISTQAITDTTTWHHIVGTYDGTNVCIYIDTDQNPDCTPRTGTLSNDTGILRIGVWSQWFAYNGLIDDVRIYNKALKPSEIN</sequence>
<evidence type="ECO:0000313" key="5">
    <source>
        <dbReference type="EMBL" id="OGE10148.1"/>
    </source>
</evidence>
<organism evidence="5 6">
    <name type="scientific">Candidatus Curtissbacteria bacterium RIFCSPLOWO2_01_FULL_42_26</name>
    <dbReference type="NCBI Taxonomy" id="1797729"/>
    <lineage>
        <taxon>Bacteria</taxon>
        <taxon>Candidatus Curtissiibacteriota</taxon>
    </lineage>
</organism>
<proteinExistence type="predicted"/>
<evidence type="ECO:0000256" key="1">
    <source>
        <dbReference type="ARBA" id="ARBA00022729"/>
    </source>
</evidence>
<keyword evidence="3" id="KW-0812">Transmembrane</keyword>
<keyword evidence="3" id="KW-1133">Transmembrane helix</keyword>
<dbReference type="STRING" id="1797729.A3A60_00590"/>
<reference evidence="5 6" key="1">
    <citation type="journal article" date="2016" name="Nat. Commun.">
        <title>Thousands of microbial genomes shed light on interconnected biogeochemical processes in an aquifer system.</title>
        <authorList>
            <person name="Anantharaman K."/>
            <person name="Brown C.T."/>
            <person name="Hug L.A."/>
            <person name="Sharon I."/>
            <person name="Castelle C.J."/>
            <person name="Probst A.J."/>
            <person name="Thomas B.C."/>
            <person name="Singh A."/>
            <person name="Wilkins M.J."/>
            <person name="Karaoz U."/>
            <person name="Brodie E.L."/>
            <person name="Williams K.H."/>
            <person name="Hubbard S.S."/>
            <person name="Banfield J.F."/>
        </authorList>
    </citation>
    <scope>NUCLEOTIDE SEQUENCE [LARGE SCALE GENOMIC DNA]</scope>
</reference>
<evidence type="ECO:0000256" key="2">
    <source>
        <dbReference type="ARBA" id="ARBA00023157"/>
    </source>
</evidence>
<dbReference type="InterPro" id="IPR006558">
    <property type="entry name" value="LamG-like"/>
</dbReference>
<protein>
    <recommendedName>
        <fullName evidence="4">LamG-like jellyroll fold domain-containing protein</fullName>
    </recommendedName>
</protein>
<dbReference type="EMBL" id="MFBS01000013">
    <property type="protein sequence ID" value="OGE10148.1"/>
    <property type="molecule type" value="Genomic_DNA"/>
</dbReference>
<dbReference type="Proteomes" id="UP000179227">
    <property type="component" value="Unassembled WGS sequence"/>
</dbReference>
<dbReference type="Gene3D" id="2.60.120.200">
    <property type="match status" value="1"/>
</dbReference>
<evidence type="ECO:0000256" key="3">
    <source>
        <dbReference type="SAM" id="Phobius"/>
    </source>
</evidence>
<keyword evidence="1" id="KW-0732">Signal</keyword>
<dbReference type="Pfam" id="PF13385">
    <property type="entry name" value="Laminin_G_3"/>
    <property type="match status" value="1"/>
</dbReference>
<evidence type="ECO:0000313" key="6">
    <source>
        <dbReference type="Proteomes" id="UP000179227"/>
    </source>
</evidence>